<protein>
    <recommendedName>
        <fullName evidence="5">Nucleoporin Nup133/Nup155-like N-terminal domain-containing protein</fullName>
    </recommendedName>
</protein>
<dbReference type="GO" id="GO:0000781">
    <property type="term" value="C:chromosome, telomeric region"/>
    <property type="evidence" value="ECO:0007669"/>
    <property type="project" value="GOC"/>
</dbReference>
<dbReference type="GO" id="GO:0051664">
    <property type="term" value="P:nuclear pore localization"/>
    <property type="evidence" value="ECO:0007669"/>
    <property type="project" value="EnsemblFungi"/>
</dbReference>
<evidence type="ECO:0000256" key="3">
    <source>
        <dbReference type="ARBA" id="ARBA00022448"/>
    </source>
</evidence>
<accession>H2AYN9</accession>
<comment type="subcellular location">
    <subcellularLocation>
        <location evidence="1">Nucleus</location>
    </subcellularLocation>
</comment>
<dbReference type="GO" id="GO:0006302">
    <property type="term" value="P:double-strand break repair"/>
    <property type="evidence" value="ECO:0007669"/>
    <property type="project" value="EnsemblFungi"/>
</dbReference>
<dbReference type="GO" id="GO:0000973">
    <property type="term" value="P:post-transcriptional tethering of RNA polymerase II gene DNA at nuclear periphery"/>
    <property type="evidence" value="ECO:0007669"/>
    <property type="project" value="EnsemblFungi"/>
</dbReference>
<dbReference type="GO" id="GO:0006409">
    <property type="term" value="P:tRNA export from nucleus"/>
    <property type="evidence" value="ECO:0007669"/>
    <property type="project" value="EnsemblFungi"/>
</dbReference>
<dbReference type="AlphaFoldDB" id="H2AYN9"/>
<dbReference type="Pfam" id="PF08801">
    <property type="entry name" value="Nucleoporin_N"/>
    <property type="match status" value="1"/>
</dbReference>
<dbReference type="HOGENOM" id="CLU_274661_0_0_1"/>
<dbReference type="InterPro" id="IPR037624">
    <property type="entry name" value="Nup133-like"/>
</dbReference>
<evidence type="ECO:0000313" key="6">
    <source>
        <dbReference type="EMBL" id="CCF59445.1"/>
    </source>
</evidence>
<comment type="similarity">
    <text evidence="2">Belongs to the nucleoporin Nup133 family.</text>
</comment>
<dbReference type="GeneID" id="13887442"/>
<evidence type="ECO:0000256" key="2">
    <source>
        <dbReference type="ARBA" id="ARBA00005569"/>
    </source>
</evidence>
<keyword evidence="4" id="KW-0539">Nucleus</keyword>
<proteinExistence type="inferred from homology"/>
<dbReference type="InterPro" id="IPR014908">
    <property type="entry name" value="Nucleoporin_Nup133/Nup155_N"/>
</dbReference>
<dbReference type="GO" id="GO:0030466">
    <property type="term" value="P:silent mating-type cassette heterochromatin formation"/>
    <property type="evidence" value="ECO:0007669"/>
    <property type="project" value="EnsemblFungi"/>
</dbReference>
<dbReference type="STRING" id="1071382.H2AYN9"/>
<sequence>MGSNQPLFQLRKELESPSPNVYVDNDDTVNYAAMVDSTMDTTMDSFKSFTQNDQVKIFTENEKYTVERLATALPNNVTTSQLLSGSVDTTSKKALINDLNNLYVWDYSTEQTSTNFGAQYRVPLHSDHGELDALPLCLVTWPSTMEDITDSSSFSNCGIVIIEKNSGLITYFEDIDSINNLSSQISRNLAHTLDLKLDDSDGYVTHASNCEPSGIVVATSHGRVLFVTIRDSIGSPSVQLKQQLIKASKKFLFGFRLGSSKLSSHNVVSLKNGPIVGKGERLLYITTLSGEFQAWQLSVSSNSFKRISTNVSGQIVDSLKDLYPFAYGSLKILDAHPLFHSNPNVHLFLSSINNNDETYYILSTIIFDERTNNFTIFSTYRLNTTVTPLLKDDPLPKLFIPNALHETSSPVTSVFVLFKHFVILTQVSSKLDSNYTLRRKWEDIISFREDVDIIGSGYDTDSLYLMNKGLGGIMKITIKPTNNDINELQQTPGFIKSHVDQAIYFATSSSNNPVEFNLSEDIFLENGAIESDLILSADEIFNSTGRYIPPTTNNLQQHLNLRIGFFKNLLKFTELNFNYKVSPKVKLALVEKFEIMNCCLRLLQFVSRSDEFSSKLNNIWALVLKKRGRTVDEIVLNRLSEFPNLFSAFLTDINVASESVNFKSSLIDLLASCIYECVLEDGEQTLRHSSLRLDPLEIDETKLPWFISPENLTVLNKIFFDYKFSLDKEKISITTNEKEQFLTLLKILYYFFNQTKIWVSQSGFLPNSKENDQFSKAIESMDKLYEENHIDWNRVLCELNYEEQSLQITEFYNDLKALIETLELIPNNEKLYLQFFDKFQYPFSSTLFEYYIKNNKLHDLFYRFPSQHDQLIDFFNNNYPKYSQFSWIQDILDDDYKKASNTLANIDFLGESITKNQLSLNIAKLSGLVEETNVDNDELANIQRKLDILDGEFDLYQKVKHADISLNDRYKNTQFEIIYNKQVEELKQEKTIPFVEVIDLYSLLSDSESFVYALKLLAFNSDNLEYELKQILISMVWRRCVLCDMDRLQEDIRNSILYQVIEKFFEQKLYFANFPLPSVSLITDTSTLSREYLKHVYSNVLNEQEINNVTELISASIERLTADSSELQKRLHSALSLANEVTGSHCVINYEINTMEFK</sequence>
<dbReference type="GO" id="GO:0000122">
    <property type="term" value="P:negative regulation of transcription by RNA polymerase II"/>
    <property type="evidence" value="ECO:0007669"/>
    <property type="project" value="EnsemblFungi"/>
</dbReference>
<organism evidence="6 7">
    <name type="scientific">Kazachstania africana (strain ATCC 22294 / BCRC 22015 / CBS 2517 / CECT 1963 / NBRC 1671 / NRRL Y-8276)</name>
    <name type="common">Yeast</name>
    <name type="synonym">Kluyveromyces africanus</name>
    <dbReference type="NCBI Taxonomy" id="1071382"/>
    <lineage>
        <taxon>Eukaryota</taxon>
        <taxon>Fungi</taxon>
        <taxon>Dikarya</taxon>
        <taxon>Ascomycota</taxon>
        <taxon>Saccharomycotina</taxon>
        <taxon>Saccharomycetes</taxon>
        <taxon>Saccharomycetales</taxon>
        <taxon>Saccharomycetaceae</taxon>
        <taxon>Kazachstania</taxon>
    </lineage>
</organism>
<dbReference type="GO" id="GO:0031080">
    <property type="term" value="C:nuclear pore outer ring"/>
    <property type="evidence" value="ECO:0007669"/>
    <property type="project" value="EnsemblFungi"/>
</dbReference>
<dbReference type="GO" id="GO:0031990">
    <property type="term" value="P:mRNA export from nucleus in response to heat stress"/>
    <property type="evidence" value="ECO:0007669"/>
    <property type="project" value="EnsemblFungi"/>
</dbReference>
<evidence type="ECO:0000313" key="7">
    <source>
        <dbReference type="Proteomes" id="UP000005220"/>
    </source>
</evidence>
<dbReference type="GO" id="GO:0017056">
    <property type="term" value="F:structural constituent of nuclear pore"/>
    <property type="evidence" value="ECO:0007669"/>
    <property type="project" value="EnsemblFungi"/>
</dbReference>
<dbReference type="eggNOG" id="KOG4121">
    <property type="taxonomic scope" value="Eukaryota"/>
</dbReference>
<dbReference type="KEGG" id="kaf:KAFR_0H00360"/>
<gene>
    <name evidence="6" type="primary">KAFR0H00360</name>
    <name evidence="6" type="ORF">KAFR_0H00360</name>
</gene>
<evidence type="ECO:0000259" key="5">
    <source>
        <dbReference type="Pfam" id="PF08801"/>
    </source>
</evidence>
<reference evidence="6 7" key="1">
    <citation type="journal article" date="2011" name="Proc. Natl. Acad. Sci. U.S.A.">
        <title>Evolutionary erosion of yeast sex chromosomes by mating-type switching accidents.</title>
        <authorList>
            <person name="Gordon J.L."/>
            <person name="Armisen D."/>
            <person name="Proux-Wera E."/>
            <person name="Oheigeartaigh S.S."/>
            <person name="Byrne K.P."/>
            <person name="Wolfe K.H."/>
        </authorList>
    </citation>
    <scope>NUCLEOTIDE SEQUENCE [LARGE SCALE GENOMIC DNA]</scope>
    <source>
        <strain evidence="7">ATCC 22294 / BCRC 22015 / CBS 2517 / CECT 1963 / NBRC 1671 / NRRL Y-8276</strain>
    </source>
</reference>
<dbReference type="InParanoid" id="H2AYN9"/>
<dbReference type="GO" id="GO:0045944">
    <property type="term" value="P:positive regulation of transcription by RNA polymerase II"/>
    <property type="evidence" value="ECO:0007669"/>
    <property type="project" value="EnsemblFungi"/>
</dbReference>
<dbReference type="GO" id="GO:0016973">
    <property type="term" value="P:poly(A)+ mRNA export from nucleus"/>
    <property type="evidence" value="ECO:0007669"/>
    <property type="project" value="EnsemblFungi"/>
</dbReference>
<keyword evidence="3" id="KW-0813">Transport</keyword>
<dbReference type="PANTHER" id="PTHR13405">
    <property type="entry name" value="NUCLEAR PORE COMPLEX PROTEIN NUP133"/>
    <property type="match status" value="1"/>
</dbReference>
<dbReference type="GO" id="GO:0006606">
    <property type="term" value="P:protein import into nucleus"/>
    <property type="evidence" value="ECO:0007669"/>
    <property type="project" value="EnsemblFungi"/>
</dbReference>
<dbReference type="SUPFAM" id="SSF117289">
    <property type="entry name" value="Nucleoporin domain"/>
    <property type="match status" value="1"/>
</dbReference>
<dbReference type="PANTHER" id="PTHR13405:SF11">
    <property type="entry name" value="NUCLEAR PORE COMPLEX PROTEIN NUP133"/>
    <property type="match status" value="1"/>
</dbReference>
<dbReference type="GO" id="GO:0005829">
    <property type="term" value="C:cytosol"/>
    <property type="evidence" value="ECO:0007669"/>
    <property type="project" value="EnsemblFungi"/>
</dbReference>
<dbReference type="InterPro" id="IPR015943">
    <property type="entry name" value="WD40/YVTN_repeat-like_dom_sf"/>
</dbReference>
<dbReference type="Gene3D" id="2.130.10.10">
    <property type="entry name" value="YVTN repeat-like/Quinoprotein amine dehydrogenase"/>
    <property type="match status" value="1"/>
</dbReference>
<dbReference type="OrthoDB" id="103454at2759"/>
<name>H2AYN9_KAZAF</name>
<dbReference type="Proteomes" id="UP000005220">
    <property type="component" value="Chromosome 8"/>
</dbReference>
<dbReference type="GO" id="GO:0034398">
    <property type="term" value="P:telomere tethering at nuclear periphery"/>
    <property type="evidence" value="ECO:0007669"/>
    <property type="project" value="EnsemblFungi"/>
</dbReference>
<evidence type="ECO:0000256" key="4">
    <source>
        <dbReference type="ARBA" id="ARBA00023242"/>
    </source>
</evidence>
<keyword evidence="7" id="KW-1185">Reference proteome</keyword>
<dbReference type="RefSeq" id="XP_003958580.1">
    <property type="nucleotide sequence ID" value="XM_003958531.1"/>
</dbReference>
<evidence type="ECO:0000256" key="1">
    <source>
        <dbReference type="ARBA" id="ARBA00004123"/>
    </source>
</evidence>
<dbReference type="FunCoup" id="H2AYN9">
    <property type="interactions" value="182"/>
</dbReference>
<dbReference type="EMBL" id="HE650828">
    <property type="protein sequence ID" value="CCF59445.1"/>
    <property type="molecule type" value="Genomic_DNA"/>
</dbReference>
<feature type="domain" description="Nucleoporin Nup133/Nup155-like N-terminal" evidence="5">
    <location>
        <begin position="59"/>
        <end position="463"/>
    </location>
</feature>
<dbReference type="GO" id="GO:0031509">
    <property type="term" value="P:subtelomeric heterochromatin formation"/>
    <property type="evidence" value="ECO:0007669"/>
    <property type="project" value="EnsemblFungi"/>
</dbReference>
<dbReference type="Gene3D" id="1.20.58.1380">
    <property type="match status" value="1"/>
</dbReference>